<dbReference type="EMBL" id="LXQA010801933">
    <property type="protein sequence ID" value="MCI71694.1"/>
    <property type="molecule type" value="Genomic_DNA"/>
</dbReference>
<feature type="non-terminal residue" evidence="2">
    <location>
        <position position="79"/>
    </location>
</feature>
<dbReference type="Proteomes" id="UP000265520">
    <property type="component" value="Unassembled WGS sequence"/>
</dbReference>
<comment type="caution">
    <text evidence="2">The sequence shown here is derived from an EMBL/GenBank/DDBJ whole genome shotgun (WGS) entry which is preliminary data.</text>
</comment>
<reference evidence="2 3" key="1">
    <citation type="journal article" date="2018" name="Front. Plant Sci.">
        <title>Red Clover (Trifolium pratense) and Zigzag Clover (T. medium) - A Picture of Genomic Similarities and Differences.</title>
        <authorList>
            <person name="Dluhosova J."/>
            <person name="Istvanek J."/>
            <person name="Nedelnik J."/>
            <person name="Repkova J."/>
        </authorList>
    </citation>
    <scope>NUCLEOTIDE SEQUENCE [LARGE SCALE GENOMIC DNA]</scope>
    <source>
        <strain evidence="3">cv. 10/8</strain>
        <tissue evidence="2">Leaf</tissue>
    </source>
</reference>
<evidence type="ECO:0000313" key="3">
    <source>
        <dbReference type="Proteomes" id="UP000265520"/>
    </source>
</evidence>
<feature type="non-terminal residue" evidence="2">
    <location>
        <position position="1"/>
    </location>
</feature>
<proteinExistence type="predicted"/>
<name>A0A392UG89_9FABA</name>
<keyword evidence="3" id="KW-1185">Reference proteome</keyword>
<dbReference type="AlphaFoldDB" id="A0A392UG89"/>
<evidence type="ECO:0000313" key="2">
    <source>
        <dbReference type="EMBL" id="MCI71694.1"/>
    </source>
</evidence>
<feature type="compositionally biased region" description="Acidic residues" evidence="1">
    <location>
        <begin position="55"/>
        <end position="72"/>
    </location>
</feature>
<feature type="region of interest" description="Disordered" evidence="1">
    <location>
        <begin position="27"/>
        <end position="79"/>
    </location>
</feature>
<sequence>VEETMHVKFDDKQPDKVSELVEEISDLQVSDDEASEPISFSDPLEVSAPTNSENINDEVTSDAEIDTESEEDAPPKNTF</sequence>
<accession>A0A392UG89</accession>
<evidence type="ECO:0000256" key="1">
    <source>
        <dbReference type="SAM" id="MobiDB-lite"/>
    </source>
</evidence>
<organism evidence="2 3">
    <name type="scientific">Trifolium medium</name>
    <dbReference type="NCBI Taxonomy" id="97028"/>
    <lineage>
        <taxon>Eukaryota</taxon>
        <taxon>Viridiplantae</taxon>
        <taxon>Streptophyta</taxon>
        <taxon>Embryophyta</taxon>
        <taxon>Tracheophyta</taxon>
        <taxon>Spermatophyta</taxon>
        <taxon>Magnoliopsida</taxon>
        <taxon>eudicotyledons</taxon>
        <taxon>Gunneridae</taxon>
        <taxon>Pentapetalae</taxon>
        <taxon>rosids</taxon>
        <taxon>fabids</taxon>
        <taxon>Fabales</taxon>
        <taxon>Fabaceae</taxon>
        <taxon>Papilionoideae</taxon>
        <taxon>50 kb inversion clade</taxon>
        <taxon>NPAAA clade</taxon>
        <taxon>Hologalegina</taxon>
        <taxon>IRL clade</taxon>
        <taxon>Trifolieae</taxon>
        <taxon>Trifolium</taxon>
    </lineage>
</organism>
<protein>
    <submittedName>
        <fullName evidence="2">Uncharacterized protein</fullName>
    </submittedName>
</protein>